<evidence type="ECO:0000256" key="2">
    <source>
        <dbReference type="ARBA" id="ARBA00023239"/>
    </source>
</evidence>
<dbReference type="Proteomes" id="UP000619534">
    <property type="component" value="Unassembled WGS sequence"/>
</dbReference>
<evidence type="ECO:0000256" key="3">
    <source>
        <dbReference type="PIRNR" id="PIRNR001365"/>
    </source>
</evidence>
<dbReference type="Pfam" id="PF00701">
    <property type="entry name" value="DHDPS"/>
    <property type="match status" value="1"/>
</dbReference>
<dbReference type="InterPro" id="IPR013785">
    <property type="entry name" value="Aldolase_TIM"/>
</dbReference>
<dbReference type="PANTHER" id="PTHR12128">
    <property type="entry name" value="DIHYDRODIPICOLINATE SYNTHASE"/>
    <property type="match status" value="1"/>
</dbReference>
<sequence length="262" mass="29548">MKPFNVAIPTPFLDDEQLNVEGFRPIITYLKANGVESVVISGTTGEQHSMSIEERMQIIDYFNEQDFTGIELIFGVAAMRLKDAQRLVRKLEDSVFDGLLLGFPPYIRPTQHQAVHYAGELLRLTTKEAILYNNPARTGFDLSTESFRELLRRHSNIVGLKDGGDKTRHADIEFPDNFILYAAGDMQADQQVKEGCNGLSSMVGNIYPQEMKSMLHDLCNKGTRYEEYKRLIDEATEQPLIESIKNHYNSLGIGAGICRSPL</sequence>
<dbReference type="Gene3D" id="3.20.20.70">
    <property type="entry name" value="Aldolase class I"/>
    <property type="match status" value="1"/>
</dbReference>
<evidence type="ECO:0000256" key="1">
    <source>
        <dbReference type="ARBA" id="ARBA00007592"/>
    </source>
</evidence>
<organism evidence="4 5">
    <name type="scientific">Thalassobacillus devorans</name>
    <dbReference type="NCBI Taxonomy" id="279813"/>
    <lineage>
        <taxon>Bacteria</taxon>
        <taxon>Bacillati</taxon>
        <taxon>Bacillota</taxon>
        <taxon>Bacilli</taxon>
        <taxon>Bacillales</taxon>
        <taxon>Bacillaceae</taxon>
        <taxon>Thalassobacillus</taxon>
    </lineage>
</organism>
<reference evidence="5" key="1">
    <citation type="journal article" date="2019" name="Int. J. Syst. Evol. Microbiol.">
        <title>The Global Catalogue of Microorganisms (GCM) 10K type strain sequencing project: providing services to taxonomists for standard genome sequencing and annotation.</title>
        <authorList>
            <consortium name="The Broad Institute Genomics Platform"/>
            <consortium name="The Broad Institute Genome Sequencing Center for Infectious Disease"/>
            <person name="Wu L."/>
            <person name="Ma J."/>
        </authorList>
    </citation>
    <scope>NUCLEOTIDE SEQUENCE [LARGE SCALE GENOMIC DNA]</scope>
    <source>
        <strain evidence="5">CCM 7282</strain>
    </source>
</reference>
<evidence type="ECO:0000313" key="5">
    <source>
        <dbReference type="Proteomes" id="UP000619534"/>
    </source>
</evidence>
<protein>
    <submittedName>
        <fullName evidence="4">4-hydroxy-tetrahydrodipicolinate synthase</fullName>
    </submittedName>
</protein>
<dbReference type="EMBL" id="BMCJ01000001">
    <property type="protein sequence ID" value="GGC75754.1"/>
    <property type="molecule type" value="Genomic_DNA"/>
</dbReference>
<name>A0ABQ1NFP6_9BACI</name>
<proteinExistence type="inferred from homology"/>
<dbReference type="PANTHER" id="PTHR12128:SF66">
    <property type="entry name" value="4-HYDROXY-2-OXOGLUTARATE ALDOLASE, MITOCHONDRIAL"/>
    <property type="match status" value="1"/>
</dbReference>
<dbReference type="CDD" id="cd00408">
    <property type="entry name" value="DHDPS-like"/>
    <property type="match status" value="1"/>
</dbReference>
<dbReference type="InterPro" id="IPR002220">
    <property type="entry name" value="DapA-like"/>
</dbReference>
<dbReference type="SUPFAM" id="SSF51569">
    <property type="entry name" value="Aldolase"/>
    <property type="match status" value="1"/>
</dbReference>
<keyword evidence="5" id="KW-1185">Reference proteome</keyword>
<dbReference type="SMART" id="SM01130">
    <property type="entry name" value="DHDPS"/>
    <property type="match status" value="1"/>
</dbReference>
<dbReference type="RefSeq" id="WP_062444644.1">
    <property type="nucleotide sequence ID" value="NZ_BMCJ01000001.1"/>
</dbReference>
<accession>A0ABQ1NFP6</accession>
<dbReference type="PRINTS" id="PR00146">
    <property type="entry name" value="DHPICSNTHASE"/>
</dbReference>
<gene>
    <name evidence="4" type="primary">dapA</name>
    <name evidence="4" type="ORF">GCM10007216_02860</name>
</gene>
<keyword evidence="2 3" id="KW-0456">Lyase</keyword>
<comment type="similarity">
    <text evidence="1 3">Belongs to the DapA family.</text>
</comment>
<comment type="caution">
    <text evidence="4">The sequence shown here is derived from an EMBL/GenBank/DDBJ whole genome shotgun (WGS) entry which is preliminary data.</text>
</comment>
<dbReference type="PIRSF" id="PIRSF001365">
    <property type="entry name" value="DHDPS"/>
    <property type="match status" value="1"/>
</dbReference>
<evidence type="ECO:0000313" key="4">
    <source>
        <dbReference type="EMBL" id="GGC75754.1"/>
    </source>
</evidence>